<name>R0EBH7_CAUVI</name>
<feature type="transmembrane region" description="Helical" evidence="1">
    <location>
        <begin position="105"/>
        <end position="124"/>
    </location>
</feature>
<gene>
    <name evidence="2" type="ORF">OR37_01401</name>
</gene>
<dbReference type="RefSeq" id="WP_004617417.1">
    <property type="nucleotide sequence ID" value="NZ_APMP01000005.1"/>
</dbReference>
<dbReference type="AlphaFoldDB" id="R0EBH7"/>
<keyword evidence="1" id="KW-0472">Membrane</keyword>
<accession>R0EBH7</accession>
<feature type="transmembrane region" description="Helical" evidence="1">
    <location>
        <begin position="136"/>
        <end position="158"/>
    </location>
</feature>
<sequence length="176" mass="18634" precursor="true">MSFEKRIASIHPALLTIVTVAGSLFFSVFTASTDDPLAYRAFIAVIFFAFVALGFLWLWSIYAVASVQVGATAKWTIAFLLTPLLLAAGKLLLGDNSTGSEGIPAMLLRFASGVLFIACVWKAAEAFEIALSGKGAPIGKIGGTAVFLFFSIIGAWALRERILVLVASAPSTRQTA</sequence>
<comment type="caution">
    <text evidence="2">The sequence shown here is derived from an EMBL/GenBank/DDBJ whole genome shotgun (WGS) entry which is preliminary data.</text>
</comment>
<proteinExistence type="predicted"/>
<evidence type="ECO:0000313" key="3">
    <source>
        <dbReference type="Proteomes" id="UP000013063"/>
    </source>
</evidence>
<protein>
    <submittedName>
        <fullName evidence="2">Uncharacterized protein</fullName>
    </submittedName>
</protein>
<reference evidence="2 3" key="1">
    <citation type="journal article" date="2013" name="Genome Announc.">
        <title>Draft Genome Sequence for Caulobacter sp. Strain OR37, a Bacterium Tolerant to Heavy Metals.</title>
        <authorList>
            <person name="Utturkar S.M."/>
            <person name="Bollmann A."/>
            <person name="Brzoska R.M."/>
            <person name="Klingeman D.M."/>
            <person name="Epstein S.E."/>
            <person name="Palumbo A.V."/>
            <person name="Brown S.D."/>
        </authorList>
    </citation>
    <scope>NUCLEOTIDE SEQUENCE [LARGE SCALE GENOMIC DNA]</scope>
    <source>
        <strain evidence="2 3">OR37</strain>
    </source>
</reference>
<feature type="transmembrane region" description="Helical" evidence="1">
    <location>
        <begin position="12"/>
        <end position="31"/>
    </location>
</feature>
<organism evidence="2 3">
    <name type="scientific">Caulobacter vibrioides OR37</name>
    <dbReference type="NCBI Taxonomy" id="1292034"/>
    <lineage>
        <taxon>Bacteria</taxon>
        <taxon>Pseudomonadati</taxon>
        <taxon>Pseudomonadota</taxon>
        <taxon>Alphaproteobacteria</taxon>
        <taxon>Caulobacterales</taxon>
        <taxon>Caulobacteraceae</taxon>
        <taxon>Caulobacter</taxon>
    </lineage>
</organism>
<keyword evidence="3" id="KW-1185">Reference proteome</keyword>
<keyword evidence="1" id="KW-1133">Transmembrane helix</keyword>
<feature type="transmembrane region" description="Helical" evidence="1">
    <location>
        <begin position="37"/>
        <end position="63"/>
    </location>
</feature>
<dbReference type="OrthoDB" id="7189143at2"/>
<feature type="transmembrane region" description="Helical" evidence="1">
    <location>
        <begin position="75"/>
        <end position="93"/>
    </location>
</feature>
<evidence type="ECO:0000256" key="1">
    <source>
        <dbReference type="SAM" id="Phobius"/>
    </source>
</evidence>
<dbReference type="EMBL" id="APMP01000005">
    <property type="protein sequence ID" value="ENZ82823.1"/>
    <property type="molecule type" value="Genomic_DNA"/>
</dbReference>
<evidence type="ECO:0000313" key="2">
    <source>
        <dbReference type="EMBL" id="ENZ82823.1"/>
    </source>
</evidence>
<keyword evidence="1" id="KW-0812">Transmembrane</keyword>
<dbReference type="Proteomes" id="UP000013063">
    <property type="component" value="Unassembled WGS sequence"/>
</dbReference>